<evidence type="ECO:0000259" key="3">
    <source>
        <dbReference type="PROSITE" id="PS51186"/>
    </source>
</evidence>
<dbReference type="Proteomes" id="UP001597145">
    <property type="component" value="Unassembled WGS sequence"/>
</dbReference>
<dbReference type="PROSITE" id="PS51186">
    <property type="entry name" value="GNAT"/>
    <property type="match status" value="1"/>
</dbReference>
<gene>
    <name evidence="4" type="ORF">ACFSCY_22650</name>
</gene>
<dbReference type="SUPFAM" id="SSF55729">
    <property type="entry name" value="Acyl-CoA N-acyltransferases (Nat)"/>
    <property type="match status" value="1"/>
</dbReference>
<dbReference type="InterPro" id="IPR000182">
    <property type="entry name" value="GNAT_dom"/>
</dbReference>
<dbReference type="Pfam" id="PF13508">
    <property type="entry name" value="Acetyltransf_7"/>
    <property type="match status" value="1"/>
</dbReference>
<sequence length="265" mass="28989">MMQVMELTADEVADLVEQFWSLGGESVDLGLGRLVRSPAAPGHPLENFLTSLRVGSEDQLVSLLADVEAITGAPCRRVLISPRTPPAVEALLVLNDWSLDTQLQFVLPASVAIEPATLMLELAQDDEDWRAIEGLFRIDHIEEDRRAGRAVRSVSETCAAVLLRRGLTPATYFVARHDSRAVGCIGVWTRSDGAAMIEDVFVHPEARGEGIATQMLRFVIRTARERGSRPVLIGAEADDTPKHLYARFGFRPTAVTRSYSASRAG</sequence>
<feature type="domain" description="N-acetyltransferase" evidence="3">
    <location>
        <begin position="111"/>
        <end position="265"/>
    </location>
</feature>
<keyword evidence="2 4" id="KW-0012">Acyltransferase</keyword>
<evidence type="ECO:0000313" key="4">
    <source>
        <dbReference type="EMBL" id="MFD1532234.1"/>
    </source>
</evidence>
<evidence type="ECO:0000256" key="2">
    <source>
        <dbReference type="ARBA" id="ARBA00023315"/>
    </source>
</evidence>
<dbReference type="CDD" id="cd04301">
    <property type="entry name" value="NAT_SF"/>
    <property type="match status" value="1"/>
</dbReference>
<dbReference type="InterPro" id="IPR050832">
    <property type="entry name" value="Bact_Acetyltransf"/>
</dbReference>
<dbReference type="EMBL" id="JBHUCP010000017">
    <property type="protein sequence ID" value="MFD1532234.1"/>
    <property type="molecule type" value="Genomic_DNA"/>
</dbReference>
<dbReference type="GO" id="GO:0016746">
    <property type="term" value="F:acyltransferase activity"/>
    <property type="evidence" value="ECO:0007669"/>
    <property type="project" value="UniProtKB-KW"/>
</dbReference>
<dbReference type="InterPro" id="IPR016181">
    <property type="entry name" value="Acyl_CoA_acyltransferase"/>
</dbReference>
<keyword evidence="1 4" id="KW-0808">Transferase</keyword>
<keyword evidence="5" id="KW-1185">Reference proteome</keyword>
<organism evidence="4 5">
    <name type="scientific">Pseudonocardia aurantiaca</name>
    <dbReference type="NCBI Taxonomy" id="75290"/>
    <lineage>
        <taxon>Bacteria</taxon>
        <taxon>Bacillati</taxon>
        <taxon>Actinomycetota</taxon>
        <taxon>Actinomycetes</taxon>
        <taxon>Pseudonocardiales</taxon>
        <taxon>Pseudonocardiaceae</taxon>
        <taxon>Pseudonocardia</taxon>
    </lineage>
</organism>
<evidence type="ECO:0000256" key="1">
    <source>
        <dbReference type="ARBA" id="ARBA00022679"/>
    </source>
</evidence>
<dbReference type="PANTHER" id="PTHR43877">
    <property type="entry name" value="AMINOALKYLPHOSPHONATE N-ACETYLTRANSFERASE-RELATED-RELATED"/>
    <property type="match status" value="1"/>
</dbReference>
<dbReference type="EC" id="2.3.-.-" evidence="4"/>
<dbReference type="Gene3D" id="3.40.630.30">
    <property type="match status" value="1"/>
</dbReference>
<dbReference type="RefSeq" id="WP_343981008.1">
    <property type="nucleotide sequence ID" value="NZ_BAAAJG010000012.1"/>
</dbReference>
<proteinExistence type="predicted"/>
<accession>A0ABW4FP11</accession>
<comment type="caution">
    <text evidence="4">The sequence shown here is derived from an EMBL/GenBank/DDBJ whole genome shotgun (WGS) entry which is preliminary data.</text>
</comment>
<name>A0ABW4FP11_9PSEU</name>
<protein>
    <submittedName>
        <fullName evidence="4">GNAT family N-acetyltransferase</fullName>
        <ecNumber evidence="4">2.3.-.-</ecNumber>
    </submittedName>
</protein>
<reference evidence="5" key="1">
    <citation type="journal article" date="2019" name="Int. J. Syst. Evol. Microbiol.">
        <title>The Global Catalogue of Microorganisms (GCM) 10K type strain sequencing project: providing services to taxonomists for standard genome sequencing and annotation.</title>
        <authorList>
            <consortium name="The Broad Institute Genomics Platform"/>
            <consortium name="The Broad Institute Genome Sequencing Center for Infectious Disease"/>
            <person name="Wu L."/>
            <person name="Ma J."/>
        </authorList>
    </citation>
    <scope>NUCLEOTIDE SEQUENCE [LARGE SCALE GENOMIC DNA]</scope>
    <source>
        <strain evidence="5">JCM 12165</strain>
    </source>
</reference>
<evidence type="ECO:0000313" key="5">
    <source>
        <dbReference type="Proteomes" id="UP001597145"/>
    </source>
</evidence>